<keyword evidence="1" id="KW-0150">Chloroplast</keyword>
<sequence length="226" mass="26302">MKVIRLNSNDLLLKNTKACLYCKLKNLKTIWLFNCCEGCQHYLMKHKIKISQVSKIIITEMTICNISGLPGLLSSLSLSNKKHAVHVYGPANLAKYLELTKKYSKTNFRYNLYFHQLKTSYIIQDDQYQIYCLKKLACFEFVITICENKGKFKLNYAQKWHIEIGPLYGKLKKGYNFILPDGISINSNHFTEQQEKKNQVSFLLSHNLSKIHQLKDSKTLTIKPKI</sequence>
<name>A0A345U6D8_9FLOR</name>
<keyword evidence="1" id="KW-0934">Plastid</keyword>
<protein>
    <submittedName>
        <fullName evidence="1">Ribonuclease Z</fullName>
    </submittedName>
</protein>
<geneLocation type="chloroplast" evidence="1"/>
<reference evidence="1" key="1">
    <citation type="journal article" date="2018" name="J. Phycol.">
        <title>Organellar genomics: a useful tool to study evolutionary relationships and molecular evolution in Gracilariaceae (Rhodophyta).</title>
        <authorList>
            <person name="Iha C."/>
            <person name="Grassa C.J."/>
            <person name="de M Lyra G."/>
            <person name="Davis C.C."/>
            <person name="Verbruggen H."/>
            <person name="Oliveira M.C."/>
        </authorList>
    </citation>
    <scope>NUCLEOTIDE SEQUENCE</scope>
</reference>
<proteinExistence type="predicted"/>
<dbReference type="PANTHER" id="PTHR46018:SF2">
    <property type="entry name" value="ZINC PHOSPHODIESTERASE ELAC PROTEIN 1"/>
    <property type="match status" value="1"/>
</dbReference>
<accession>A0A345U6D8</accession>
<dbReference type="SUPFAM" id="SSF56281">
    <property type="entry name" value="Metallo-hydrolase/oxidoreductase"/>
    <property type="match status" value="1"/>
</dbReference>
<dbReference type="PANTHER" id="PTHR46018">
    <property type="entry name" value="ZINC PHOSPHODIESTERASE ELAC PROTEIN 1"/>
    <property type="match status" value="1"/>
</dbReference>
<dbReference type="RefSeq" id="YP_009510351.1">
    <property type="nucleotide sequence ID" value="NC_039139.1"/>
</dbReference>
<dbReference type="InterPro" id="IPR036866">
    <property type="entry name" value="RibonucZ/Hydroxyglut_hydro"/>
</dbReference>
<dbReference type="GeneID" id="37622697"/>
<dbReference type="AlphaFoldDB" id="A0A345U6D8"/>
<gene>
    <name evidence="1" type="primary">rnz</name>
</gene>
<organism evidence="1">
    <name type="scientific">Gracilaria caudata</name>
    <dbReference type="NCBI Taxonomy" id="2572395"/>
    <lineage>
        <taxon>Eukaryota</taxon>
        <taxon>Rhodophyta</taxon>
        <taxon>Florideophyceae</taxon>
        <taxon>Rhodymeniophycidae</taxon>
        <taxon>Gracilariales</taxon>
        <taxon>Gracilariaceae</taxon>
        <taxon>Gracilaria</taxon>
    </lineage>
</organism>
<dbReference type="Gene3D" id="3.60.15.10">
    <property type="entry name" value="Ribonuclease Z/Hydroxyacylglutathione hydrolase-like"/>
    <property type="match status" value="1"/>
</dbReference>
<dbReference type="EMBL" id="MH396009">
    <property type="protein sequence ID" value="AXI96024.1"/>
    <property type="molecule type" value="Genomic_DNA"/>
</dbReference>
<dbReference type="GO" id="GO:0042781">
    <property type="term" value="F:3'-tRNA processing endoribonuclease activity"/>
    <property type="evidence" value="ECO:0007669"/>
    <property type="project" value="TreeGrafter"/>
</dbReference>
<evidence type="ECO:0000313" key="1">
    <source>
        <dbReference type="EMBL" id="AXI96024.1"/>
    </source>
</evidence>